<dbReference type="RefSeq" id="XP_068139432.1">
    <property type="nucleotide sequence ID" value="XM_068283331.1"/>
</dbReference>
<dbReference type="Proteomes" id="UP000182444">
    <property type="component" value="Chromosome 1F"/>
</dbReference>
<dbReference type="AlphaFoldDB" id="A0A1D8NN13"/>
<accession>A0A1D8NN13</accession>
<protein>
    <submittedName>
        <fullName evidence="1">Uncharacterized protein</fullName>
    </submittedName>
</protein>
<evidence type="ECO:0000313" key="1">
    <source>
        <dbReference type="EMBL" id="AOW06999.1"/>
    </source>
</evidence>
<reference evidence="1 2" key="1">
    <citation type="journal article" date="2016" name="PLoS ONE">
        <title>Sequence Assembly of Yarrowia lipolytica Strain W29/CLIB89 Shows Transposable Element Diversity.</title>
        <authorList>
            <person name="Magnan C."/>
            <person name="Yu J."/>
            <person name="Chang I."/>
            <person name="Jahn E."/>
            <person name="Kanomata Y."/>
            <person name="Wu J."/>
            <person name="Zeller M."/>
            <person name="Oakes M."/>
            <person name="Baldi P."/>
            <person name="Sandmeyer S."/>
        </authorList>
    </citation>
    <scope>NUCLEOTIDE SEQUENCE [LARGE SCALE GENOMIC DNA]</scope>
    <source>
        <strain evidence="2">CLIB89(W29)</strain>
    </source>
</reference>
<sequence length="116" mass="13100">MVIGYCTQPQTRTNSTCHPQLSLLRSARAQKPLFYANRHKRPSVDRSGSVPLRCETTHHFCTWSQYNQTCHLHTLPSFTAFRCSSSPRPDHKLSTIMPKGAVPVHMLCLCAEGPIH</sequence>
<dbReference type="VEuPathDB" id="FungiDB:YALI1_F15286g"/>
<dbReference type="GeneID" id="94583917"/>
<gene>
    <name evidence="1" type="ORF">YALI1_F15286g</name>
</gene>
<name>A0A1D8NN13_YARLL</name>
<evidence type="ECO:0000313" key="2">
    <source>
        <dbReference type="Proteomes" id="UP000182444"/>
    </source>
</evidence>
<dbReference type="EMBL" id="CP017558">
    <property type="protein sequence ID" value="AOW06999.1"/>
    <property type="molecule type" value="Genomic_DNA"/>
</dbReference>
<proteinExistence type="predicted"/>
<organism evidence="1 2">
    <name type="scientific">Yarrowia lipolytica</name>
    <name type="common">Candida lipolytica</name>
    <dbReference type="NCBI Taxonomy" id="4952"/>
    <lineage>
        <taxon>Eukaryota</taxon>
        <taxon>Fungi</taxon>
        <taxon>Dikarya</taxon>
        <taxon>Ascomycota</taxon>
        <taxon>Saccharomycotina</taxon>
        <taxon>Dipodascomycetes</taxon>
        <taxon>Dipodascales</taxon>
        <taxon>Dipodascales incertae sedis</taxon>
        <taxon>Yarrowia</taxon>
    </lineage>
</organism>